<feature type="region of interest" description="Disordered" evidence="1">
    <location>
        <begin position="1"/>
        <end position="100"/>
    </location>
</feature>
<evidence type="ECO:0000313" key="2">
    <source>
        <dbReference type="EMBL" id="GGN55305.1"/>
    </source>
</evidence>
<evidence type="ECO:0000313" key="3">
    <source>
        <dbReference type="Proteomes" id="UP000600080"/>
    </source>
</evidence>
<dbReference type="Proteomes" id="UP000600080">
    <property type="component" value="Unassembled WGS sequence"/>
</dbReference>
<accession>A0ABQ2JSN9</accession>
<feature type="compositionally biased region" description="Basic and acidic residues" evidence="1">
    <location>
        <begin position="22"/>
        <end position="33"/>
    </location>
</feature>
<name>A0ABQ2JSN9_9ACTN</name>
<comment type="caution">
    <text evidence="2">The sequence shown here is derived from an EMBL/GenBank/DDBJ whole genome shotgun (WGS) entry which is preliminary data.</text>
</comment>
<gene>
    <name evidence="2" type="ORF">GCM10012285_48960</name>
</gene>
<protein>
    <submittedName>
        <fullName evidence="2">Uncharacterized protein</fullName>
    </submittedName>
</protein>
<feature type="compositionally biased region" description="Basic residues" evidence="1">
    <location>
        <begin position="12"/>
        <end position="21"/>
    </location>
</feature>
<feature type="compositionally biased region" description="Low complexity" evidence="1">
    <location>
        <begin position="64"/>
        <end position="88"/>
    </location>
</feature>
<dbReference type="EMBL" id="BMND01000024">
    <property type="protein sequence ID" value="GGN55305.1"/>
    <property type="molecule type" value="Genomic_DNA"/>
</dbReference>
<feature type="compositionally biased region" description="Basic and acidic residues" evidence="1">
    <location>
        <begin position="1"/>
        <end position="10"/>
    </location>
</feature>
<keyword evidence="3" id="KW-1185">Reference proteome</keyword>
<proteinExistence type="predicted"/>
<organism evidence="2 3">
    <name type="scientific">Streptomyces kronopolitis</name>
    <dbReference type="NCBI Taxonomy" id="1612435"/>
    <lineage>
        <taxon>Bacteria</taxon>
        <taxon>Bacillati</taxon>
        <taxon>Actinomycetota</taxon>
        <taxon>Actinomycetes</taxon>
        <taxon>Kitasatosporales</taxon>
        <taxon>Streptomycetaceae</taxon>
        <taxon>Streptomyces</taxon>
    </lineage>
</organism>
<sequence length="100" mass="10138">MGRSGKDCPRGGRNRRARHGVVQRDGRGGEDPRAPTTAATGRGHRDGTGPTAPGAPDDSVLPYASPARSRASVPARSDASRSSRAKPAGASVRVVTPAAA</sequence>
<evidence type="ECO:0000256" key="1">
    <source>
        <dbReference type="SAM" id="MobiDB-lite"/>
    </source>
</evidence>
<reference evidence="3" key="1">
    <citation type="journal article" date="2019" name="Int. J. Syst. Evol. Microbiol.">
        <title>The Global Catalogue of Microorganisms (GCM) 10K type strain sequencing project: providing services to taxonomists for standard genome sequencing and annotation.</title>
        <authorList>
            <consortium name="The Broad Institute Genomics Platform"/>
            <consortium name="The Broad Institute Genome Sequencing Center for Infectious Disease"/>
            <person name="Wu L."/>
            <person name="Ma J."/>
        </authorList>
    </citation>
    <scope>NUCLEOTIDE SEQUENCE [LARGE SCALE GENOMIC DNA]</scope>
    <source>
        <strain evidence="3">CGMCC 4.7323</strain>
    </source>
</reference>